<feature type="signal peptide" evidence="3">
    <location>
        <begin position="1"/>
        <end position="23"/>
    </location>
</feature>
<reference evidence="6" key="1">
    <citation type="journal article" date="2019" name="Int. J. Syst. Evol. Microbiol.">
        <title>The Global Catalogue of Microorganisms (GCM) 10K type strain sequencing project: providing services to taxonomists for standard genome sequencing and annotation.</title>
        <authorList>
            <consortium name="The Broad Institute Genomics Platform"/>
            <consortium name="The Broad Institute Genome Sequencing Center for Infectious Disease"/>
            <person name="Wu L."/>
            <person name="Ma J."/>
        </authorList>
    </citation>
    <scope>NUCLEOTIDE SEQUENCE [LARGE SCALE GENOMIC DNA]</scope>
    <source>
        <strain evidence="6">JCM 11896</strain>
    </source>
</reference>
<gene>
    <name evidence="5" type="ORF">GCM10009613_63950</name>
</gene>
<feature type="chain" id="PRO_5045037896" description="M23ase beta-sheet core domain-containing protein" evidence="3">
    <location>
        <begin position="24"/>
        <end position="317"/>
    </location>
</feature>
<accession>A0ABP4IZB6</accession>
<proteinExistence type="predicted"/>
<evidence type="ECO:0000313" key="5">
    <source>
        <dbReference type="EMBL" id="GAA1403172.1"/>
    </source>
</evidence>
<keyword evidence="6" id="KW-1185">Reference proteome</keyword>
<dbReference type="Pfam" id="PF01551">
    <property type="entry name" value="Peptidase_M23"/>
    <property type="match status" value="1"/>
</dbReference>
<evidence type="ECO:0000259" key="4">
    <source>
        <dbReference type="Pfam" id="PF01551"/>
    </source>
</evidence>
<dbReference type="InterPro" id="IPR050570">
    <property type="entry name" value="Cell_wall_metabolism_enzyme"/>
</dbReference>
<dbReference type="Proteomes" id="UP001501414">
    <property type="component" value="Unassembled WGS sequence"/>
</dbReference>
<keyword evidence="1 3" id="KW-0732">Signal</keyword>
<dbReference type="CDD" id="cd12797">
    <property type="entry name" value="M23_peptidase"/>
    <property type="match status" value="1"/>
</dbReference>
<feature type="region of interest" description="Disordered" evidence="2">
    <location>
        <begin position="19"/>
        <end position="170"/>
    </location>
</feature>
<evidence type="ECO:0000256" key="1">
    <source>
        <dbReference type="ARBA" id="ARBA00022729"/>
    </source>
</evidence>
<feature type="compositionally biased region" description="Low complexity" evidence="2">
    <location>
        <begin position="150"/>
        <end position="159"/>
    </location>
</feature>
<dbReference type="SUPFAM" id="SSF51261">
    <property type="entry name" value="Duplicated hybrid motif"/>
    <property type="match status" value="1"/>
</dbReference>
<dbReference type="EMBL" id="BAAAJK010000060">
    <property type="protein sequence ID" value="GAA1403172.1"/>
    <property type="molecule type" value="Genomic_DNA"/>
</dbReference>
<feature type="compositionally biased region" description="Pro residues" evidence="2">
    <location>
        <begin position="61"/>
        <end position="79"/>
    </location>
</feature>
<evidence type="ECO:0000256" key="2">
    <source>
        <dbReference type="SAM" id="MobiDB-lite"/>
    </source>
</evidence>
<feature type="compositionally biased region" description="Low complexity" evidence="2">
    <location>
        <begin position="80"/>
        <end position="98"/>
    </location>
</feature>
<dbReference type="PANTHER" id="PTHR21666:SF289">
    <property type="entry name" value="L-ALA--D-GLU ENDOPEPTIDASE"/>
    <property type="match status" value="1"/>
</dbReference>
<dbReference type="InterPro" id="IPR016047">
    <property type="entry name" value="M23ase_b-sheet_dom"/>
</dbReference>
<feature type="compositionally biased region" description="Pro residues" evidence="2">
    <location>
        <begin position="99"/>
        <end position="115"/>
    </location>
</feature>
<feature type="compositionally biased region" description="Low complexity" evidence="2">
    <location>
        <begin position="19"/>
        <end position="42"/>
    </location>
</feature>
<dbReference type="Gene3D" id="2.70.70.10">
    <property type="entry name" value="Glucose Permease (Domain IIA)"/>
    <property type="match status" value="1"/>
</dbReference>
<protein>
    <recommendedName>
        <fullName evidence="4">M23ase beta-sheet core domain-containing protein</fullName>
    </recommendedName>
</protein>
<organism evidence="5 6">
    <name type="scientific">Pseudonocardia kongjuensis</name>
    <dbReference type="NCBI Taxonomy" id="102227"/>
    <lineage>
        <taxon>Bacteria</taxon>
        <taxon>Bacillati</taxon>
        <taxon>Actinomycetota</taxon>
        <taxon>Actinomycetes</taxon>
        <taxon>Pseudonocardiales</taxon>
        <taxon>Pseudonocardiaceae</taxon>
        <taxon>Pseudonocardia</taxon>
    </lineage>
</organism>
<name>A0ABP4IZB6_9PSEU</name>
<feature type="domain" description="M23ase beta-sheet core" evidence="4">
    <location>
        <begin position="202"/>
        <end position="294"/>
    </location>
</feature>
<sequence length="317" mass="30405">MVAVGVAVVVTLAAAAGPWSAHAGSWSAPSAHAGSRSAHAGPWSAHAGPLRDRGSAAPAGPVAPVPPAGSATPAPPAPPAGSATSAPPAPPADSATSAPPAPPLGSAIPAPPAPPAGSAIPASPAPPDPAAGSELPAGPVPRPGPALPDAAGTAVTSVAPPAPPRPAGAGIPAPGARYAWPLHPPPVVTGAFRAPTFRYGPGHRGADLAGGPGQAVLAAREGTVVFAGPVAGRGVVSVDHPDGLRSTYEPVTATVAAGTVVAPGDPLGVLEAGHPGCPVAACLHWGVRRDRLDHLDPLVLLRPPRVRLLPWAGAAPG</sequence>
<dbReference type="InterPro" id="IPR011055">
    <property type="entry name" value="Dup_hybrid_motif"/>
</dbReference>
<dbReference type="PANTHER" id="PTHR21666">
    <property type="entry name" value="PEPTIDASE-RELATED"/>
    <property type="match status" value="1"/>
</dbReference>
<evidence type="ECO:0000256" key="3">
    <source>
        <dbReference type="SAM" id="SignalP"/>
    </source>
</evidence>
<evidence type="ECO:0000313" key="6">
    <source>
        <dbReference type="Proteomes" id="UP001501414"/>
    </source>
</evidence>
<comment type="caution">
    <text evidence="5">The sequence shown here is derived from an EMBL/GenBank/DDBJ whole genome shotgun (WGS) entry which is preliminary data.</text>
</comment>